<evidence type="ECO:0000313" key="6">
    <source>
        <dbReference type="Proteomes" id="UP000282930"/>
    </source>
</evidence>
<dbReference type="InterPro" id="IPR018060">
    <property type="entry name" value="HTH_AraC"/>
</dbReference>
<keyword evidence="1" id="KW-0805">Transcription regulation</keyword>
<dbReference type="Proteomes" id="UP000282930">
    <property type="component" value="Chromosome"/>
</dbReference>
<dbReference type="PROSITE" id="PS00041">
    <property type="entry name" value="HTH_ARAC_FAMILY_1"/>
    <property type="match status" value="1"/>
</dbReference>
<evidence type="ECO:0000259" key="4">
    <source>
        <dbReference type="PROSITE" id="PS01124"/>
    </source>
</evidence>
<dbReference type="GO" id="GO:0043565">
    <property type="term" value="F:sequence-specific DNA binding"/>
    <property type="evidence" value="ECO:0007669"/>
    <property type="project" value="InterPro"/>
</dbReference>
<evidence type="ECO:0000256" key="1">
    <source>
        <dbReference type="ARBA" id="ARBA00023015"/>
    </source>
</evidence>
<evidence type="ECO:0000313" key="5">
    <source>
        <dbReference type="EMBL" id="AZT89523.1"/>
    </source>
</evidence>
<dbReference type="InterPro" id="IPR009594">
    <property type="entry name" value="Tscrpt_reg_HTH_AraC_N"/>
</dbReference>
<feature type="domain" description="HTH araC/xylS-type" evidence="4">
    <location>
        <begin position="176"/>
        <end position="272"/>
    </location>
</feature>
<evidence type="ECO:0000256" key="2">
    <source>
        <dbReference type="ARBA" id="ARBA00023125"/>
    </source>
</evidence>
<organism evidence="5 6">
    <name type="scientific">Caldicellulosiruptor changbaiensis</name>
    <dbReference type="NCBI Taxonomy" id="1222016"/>
    <lineage>
        <taxon>Bacteria</taxon>
        <taxon>Bacillati</taxon>
        <taxon>Bacillota</taxon>
        <taxon>Bacillota incertae sedis</taxon>
        <taxon>Caldicellulosiruptorales</taxon>
        <taxon>Caldicellulosiruptoraceae</taxon>
        <taxon>Caldicellulosiruptor</taxon>
    </lineage>
</organism>
<proteinExistence type="predicted"/>
<dbReference type="PROSITE" id="PS01124">
    <property type="entry name" value="HTH_ARAC_FAMILY_2"/>
    <property type="match status" value="1"/>
</dbReference>
<accession>A0A3T0D402</accession>
<dbReference type="KEGG" id="ccha:ELD05_01880"/>
<dbReference type="PANTHER" id="PTHR43280">
    <property type="entry name" value="ARAC-FAMILY TRANSCRIPTIONAL REGULATOR"/>
    <property type="match status" value="1"/>
</dbReference>
<dbReference type="SMART" id="SM00342">
    <property type="entry name" value="HTH_ARAC"/>
    <property type="match status" value="1"/>
</dbReference>
<dbReference type="Pfam" id="PF06719">
    <property type="entry name" value="AraC_N"/>
    <property type="match status" value="1"/>
</dbReference>
<sequence>MVSDLIPTSVLEAEHVRVFYYDFDNYIRASYSSKNYLRFCSILQGDKYVEINDSEKFKYDSNSFVILPPYSRVKLEIKEKTKALVIEIDSYLMNHVLSKLKMEFEPYELGIVNNVLFVGKYSPDLTETYKKIVDTFFSRKVNREFLLDLYTQEFVYDIFKYRGAEKIINDKNSEIYHILDYINTNYLRKLKISDIAKEFNMKEYEFTRYFKKFTGKSPKEYIKDLKLNKAKELLKFENVTNVCYDIGYENISHFIKEFKNKFGVTPNLYKKTLNS</sequence>
<dbReference type="InterPro" id="IPR009057">
    <property type="entry name" value="Homeodomain-like_sf"/>
</dbReference>
<keyword evidence="2" id="KW-0238">DNA-binding</keyword>
<dbReference type="RefSeq" id="WP_127351143.1">
    <property type="nucleotide sequence ID" value="NZ_CP034791.1"/>
</dbReference>
<name>A0A3T0D402_9FIRM</name>
<gene>
    <name evidence="5" type="ORF">ELD05_01880</name>
</gene>
<dbReference type="InterPro" id="IPR020449">
    <property type="entry name" value="Tscrpt_reg_AraC-type_HTH"/>
</dbReference>
<dbReference type="Pfam" id="PF12833">
    <property type="entry name" value="HTH_18"/>
    <property type="match status" value="1"/>
</dbReference>
<dbReference type="EMBL" id="CP034791">
    <property type="protein sequence ID" value="AZT89523.1"/>
    <property type="molecule type" value="Genomic_DNA"/>
</dbReference>
<protein>
    <submittedName>
        <fullName evidence="5">AraC family transcriptional regulator</fullName>
    </submittedName>
</protein>
<keyword evidence="6" id="KW-1185">Reference proteome</keyword>
<dbReference type="GO" id="GO:0003700">
    <property type="term" value="F:DNA-binding transcription factor activity"/>
    <property type="evidence" value="ECO:0007669"/>
    <property type="project" value="InterPro"/>
</dbReference>
<dbReference type="PRINTS" id="PR00032">
    <property type="entry name" value="HTHARAC"/>
</dbReference>
<evidence type="ECO:0000256" key="3">
    <source>
        <dbReference type="ARBA" id="ARBA00023163"/>
    </source>
</evidence>
<reference evidence="5 6" key="1">
    <citation type="submission" date="2018-12" db="EMBL/GenBank/DDBJ databases">
        <title>Genome sequence from the cellulolytic species, Caldicellulosiruptor changbaiensis.</title>
        <authorList>
            <person name="Blumer-Schuette S.E."/>
            <person name="Mendoza C."/>
        </authorList>
    </citation>
    <scope>NUCLEOTIDE SEQUENCE [LARGE SCALE GENOMIC DNA]</scope>
    <source>
        <strain evidence="5 6">CBS-Z</strain>
    </source>
</reference>
<dbReference type="InterPro" id="IPR018062">
    <property type="entry name" value="HTH_AraC-typ_CS"/>
</dbReference>
<dbReference type="AlphaFoldDB" id="A0A3T0D402"/>
<dbReference type="Gene3D" id="1.10.10.60">
    <property type="entry name" value="Homeodomain-like"/>
    <property type="match status" value="2"/>
</dbReference>
<dbReference type="SUPFAM" id="SSF46689">
    <property type="entry name" value="Homeodomain-like"/>
    <property type="match status" value="2"/>
</dbReference>
<dbReference type="PANTHER" id="PTHR43280:SF2">
    <property type="entry name" value="HTH-TYPE TRANSCRIPTIONAL REGULATOR EXSA"/>
    <property type="match status" value="1"/>
</dbReference>
<keyword evidence="3" id="KW-0804">Transcription</keyword>